<evidence type="ECO:0000313" key="1">
    <source>
        <dbReference type="EMBL" id="VTJ84508.1"/>
    </source>
</evidence>
<reference evidence="1" key="1">
    <citation type="submission" date="2019-04" db="EMBL/GenBank/DDBJ databases">
        <authorList>
            <person name="Alioto T."/>
            <person name="Alioto T."/>
        </authorList>
    </citation>
    <scope>NUCLEOTIDE SEQUENCE [LARGE SCALE GENOMIC DNA]</scope>
</reference>
<dbReference type="AlphaFoldDB" id="A0A5E4CRI5"/>
<organism evidence="1">
    <name type="scientific">Marmota monax</name>
    <name type="common">Woodchuck</name>
    <dbReference type="NCBI Taxonomy" id="9995"/>
    <lineage>
        <taxon>Eukaryota</taxon>
        <taxon>Metazoa</taxon>
        <taxon>Chordata</taxon>
        <taxon>Craniata</taxon>
        <taxon>Vertebrata</taxon>
        <taxon>Euteleostomi</taxon>
        <taxon>Mammalia</taxon>
        <taxon>Eutheria</taxon>
        <taxon>Euarchontoglires</taxon>
        <taxon>Glires</taxon>
        <taxon>Rodentia</taxon>
        <taxon>Sciuromorpha</taxon>
        <taxon>Sciuridae</taxon>
        <taxon>Xerinae</taxon>
        <taxon>Marmotini</taxon>
        <taxon>Marmota</taxon>
    </lineage>
</organism>
<gene>
    <name evidence="1" type="ORF">MONAX_5E027782</name>
</gene>
<protein>
    <submittedName>
        <fullName evidence="1">Uncharacterized protein</fullName>
    </submittedName>
</protein>
<comment type="caution">
    <text evidence="1">The sequence shown here is derived from an EMBL/GenBank/DDBJ whole genome shotgun (WGS) entry which is preliminary data.</text>
</comment>
<feature type="non-terminal residue" evidence="1">
    <location>
        <position position="247"/>
    </location>
</feature>
<sequence>MQWYLEEAVRHPPCTACLSVMDLTLGLLDPLENHEVLHPKSLWFNHCGSRTCALARAAQALDLLWGGGSISAGLGVPGARLQGWLRGGLGQPMECRAPLLLVQRSHWPPRVPSPQANRTSFSPDTLSVVGAHEPFPSTAACDVRTSPRAASCSVGSGQQGTATSPSAGHAALQREGLGELTGAGPLPVFCVRAADRTGSPAGCALGSRAAPQRPACEVCFLIRVADETVEPRRRTIATGWRPRGPSL</sequence>
<dbReference type="EMBL" id="CABDUW010001899">
    <property type="protein sequence ID" value="VTJ84508.1"/>
    <property type="molecule type" value="Genomic_DNA"/>
</dbReference>
<accession>A0A5E4CRI5</accession>
<name>A0A5E4CRI5_MARMO</name>
<proteinExistence type="predicted"/>